<protein>
    <submittedName>
        <fullName evidence="1">Uncharacterized protein</fullName>
    </submittedName>
</protein>
<organism evidence="1">
    <name type="scientific">marine sediment metagenome</name>
    <dbReference type="NCBI Taxonomy" id="412755"/>
    <lineage>
        <taxon>unclassified sequences</taxon>
        <taxon>metagenomes</taxon>
        <taxon>ecological metagenomes</taxon>
    </lineage>
</organism>
<dbReference type="AlphaFoldDB" id="A0A0F9X5N8"/>
<accession>A0A0F9X5N8</accession>
<name>A0A0F9X5N8_9ZZZZ</name>
<comment type="caution">
    <text evidence="1">The sequence shown here is derived from an EMBL/GenBank/DDBJ whole genome shotgun (WGS) entry which is preliminary data.</text>
</comment>
<evidence type="ECO:0000313" key="1">
    <source>
        <dbReference type="EMBL" id="KKN86863.1"/>
    </source>
</evidence>
<proteinExistence type="predicted"/>
<sequence length="29" mass="3175">MKLEKMVLLAGTAIVLVWIMARCAVTVLT</sequence>
<gene>
    <name evidence="1" type="ORF">LCGC14_0264220</name>
</gene>
<dbReference type="EMBL" id="LAZR01000143">
    <property type="protein sequence ID" value="KKN86863.1"/>
    <property type="molecule type" value="Genomic_DNA"/>
</dbReference>
<reference evidence="1" key="1">
    <citation type="journal article" date="2015" name="Nature">
        <title>Complex archaea that bridge the gap between prokaryotes and eukaryotes.</title>
        <authorList>
            <person name="Spang A."/>
            <person name="Saw J.H."/>
            <person name="Jorgensen S.L."/>
            <person name="Zaremba-Niedzwiedzka K."/>
            <person name="Martijn J."/>
            <person name="Lind A.E."/>
            <person name="van Eijk R."/>
            <person name="Schleper C."/>
            <person name="Guy L."/>
            <person name="Ettema T.J."/>
        </authorList>
    </citation>
    <scope>NUCLEOTIDE SEQUENCE</scope>
</reference>